<dbReference type="PANTHER" id="PTHR42734:SF17">
    <property type="entry name" value="METAL TRANSPORT SYSTEM ATP-BINDING PROTEIN TM_0124-RELATED"/>
    <property type="match status" value="1"/>
</dbReference>
<keyword evidence="3" id="KW-0547">Nucleotide-binding</keyword>
<dbReference type="Pfam" id="PF00005">
    <property type="entry name" value="ABC_tran"/>
    <property type="match status" value="1"/>
</dbReference>
<dbReference type="InterPro" id="IPR003439">
    <property type="entry name" value="ABC_transporter-like_ATP-bd"/>
</dbReference>
<evidence type="ECO:0000259" key="5">
    <source>
        <dbReference type="PROSITE" id="PS50893"/>
    </source>
</evidence>
<evidence type="ECO:0000256" key="4">
    <source>
        <dbReference type="ARBA" id="ARBA00022840"/>
    </source>
</evidence>
<sequence length="236" mass="26636">MTSMENKAASLLSVKDLAMTFPNKAVFKNLSFTLHQGEFLSILGENGVGKTTLIRILLHQLRQTSGSVMWHPNRANVTIGYVPQFRNIDTEYPLTVRDFVGLALDHNWRPWWRHAEKQRINETIVTTDLTRIARTPLGKVSGGELQKAYLAQALIRKPQLLILDESTASLDNNMKYELLNLVKRYQQENQAAVLFVTHDIPLTKAFSSHYLLMQAGGYQLGHVADLKESVLEAAHA</sequence>
<accession>A0ABQ5JQA2</accession>
<dbReference type="Proteomes" id="UP001628078">
    <property type="component" value="Unassembled WGS sequence"/>
</dbReference>
<keyword evidence="4 6" id="KW-0067">ATP-binding</keyword>
<dbReference type="SMART" id="SM00382">
    <property type="entry name" value="AAA"/>
    <property type="match status" value="1"/>
</dbReference>
<dbReference type="InterPro" id="IPR027417">
    <property type="entry name" value="P-loop_NTPase"/>
</dbReference>
<keyword evidence="2" id="KW-0813">Transport</keyword>
<comment type="similarity">
    <text evidence="1">Belongs to the ABC transporter superfamily.</text>
</comment>
<dbReference type="InterPro" id="IPR003593">
    <property type="entry name" value="AAA+_ATPase"/>
</dbReference>
<dbReference type="InterPro" id="IPR050153">
    <property type="entry name" value="Metal_Ion_Import_ABC"/>
</dbReference>
<dbReference type="GO" id="GO:0005524">
    <property type="term" value="F:ATP binding"/>
    <property type="evidence" value="ECO:0007669"/>
    <property type="project" value="UniProtKB-KW"/>
</dbReference>
<comment type="caution">
    <text evidence="6">The sequence shown here is derived from an EMBL/GenBank/DDBJ whole genome shotgun (WGS) entry which is preliminary data.</text>
</comment>
<dbReference type="PANTHER" id="PTHR42734">
    <property type="entry name" value="METAL TRANSPORT SYSTEM ATP-BINDING PROTEIN TM_0124-RELATED"/>
    <property type="match status" value="1"/>
</dbReference>
<evidence type="ECO:0000256" key="3">
    <source>
        <dbReference type="ARBA" id="ARBA00022741"/>
    </source>
</evidence>
<dbReference type="SUPFAM" id="SSF52540">
    <property type="entry name" value="P-loop containing nucleoside triphosphate hydrolases"/>
    <property type="match status" value="1"/>
</dbReference>
<dbReference type="EMBL" id="BQXO01000002">
    <property type="protein sequence ID" value="GKT05809.1"/>
    <property type="molecule type" value="Genomic_DNA"/>
</dbReference>
<dbReference type="PROSITE" id="PS50893">
    <property type="entry name" value="ABC_TRANSPORTER_2"/>
    <property type="match status" value="1"/>
</dbReference>
<evidence type="ECO:0000256" key="1">
    <source>
        <dbReference type="ARBA" id="ARBA00005417"/>
    </source>
</evidence>
<organism evidence="6 7">
    <name type="scientific">Furfurilactobacillus curtus</name>
    <dbReference type="NCBI Taxonomy" id="1746200"/>
    <lineage>
        <taxon>Bacteria</taxon>
        <taxon>Bacillati</taxon>
        <taxon>Bacillota</taxon>
        <taxon>Bacilli</taxon>
        <taxon>Lactobacillales</taxon>
        <taxon>Lactobacillaceae</taxon>
        <taxon>Furfurilactobacillus</taxon>
    </lineage>
</organism>
<protein>
    <submittedName>
        <fullName evidence="6">ABC transporter ATP-binding protein</fullName>
    </submittedName>
</protein>
<feature type="domain" description="ABC transporter" evidence="5">
    <location>
        <begin position="12"/>
        <end position="236"/>
    </location>
</feature>
<dbReference type="Gene3D" id="3.40.50.300">
    <property type="entry name" value="P-loop containing nucleotide triphosphate hydrolases"/>
    <property type="match status" value="1"/>
</dbReference>
<evidence type="ECO:0000313" key="7">
    <source>
        <dbReference type="Proteomes" id="UP001628078"/>
    </source>
</evidence>
<keyword evidence="7" id="KW-1185">Reference proteome</keyword>
<gene>
    <name evidence="6" type="primary">znuC</name>
    <name evidence="6" type="ORF">JCM31185_10970</name>
</gene>
<evidence type="ECO:0000256" key="2">
    <source>
        <dbReference type="ARBA" id="ARBA00022448"/>
    </source>
</evidence>
<proteinExistence type="inferred from homology"/>
<evidence type="ECO:0000313" key="6">
    <source>
        <dbReference type="EMBL" id="GKT05809.1"/>
    </source>
</evidence>
<reference evidence="6 7" key="1">
    <citation type="submission" date="2022-03" db="EMBL/GenBank/DDBJ databases">
        <title>Draft genome sequence of Furfurilactobacillus curtus JCM 31185.</title>
        <authorList>
            <person name="Suzuki S."/>
            <person name="Endo A."/>
            <person name="Kajikawa A."/>
        </authorList>
    </citation>
    <scope>NUCLEOTIDE SEQUENCE [LARGE SCALE GENOMIC DNA]</scope>
    <source>
        <strain evidence="6 7">JCM 31185</strain>
    </source>
</reference>
<name>A0ABQ5JQA2_9LACO</name>